<dbReference type="Proteomes" id="UP001378592">
    <property type="component" value="Unassembled WGS sequence"/>
</dbReference>
<keyword evidence="8 10" id="KW-0472">Membrane</keyword>
<evidence type="ECO:0000256" key="5">
    <source>
        <dbReference type="ARBA" id="ARBA00022832"/>
    </source>
</evidence>
<dbReference type="GO" id="GO:0042761">
    <property type="term" value="P:very long-chain fatty acid biosynthetic process"/>
    <property type="evidence" value="ECO:0007669"/>
    <property type="project" value="TreeGrafter"/>
</dbReference>
<keyword evidence="4 10" id="KW-0812">Transmembrane</keyword>
<evidence type="ECO:0000256" key="6">
    <source>
        <dbReference type="ARBA" id="ARBA00022989"/>
    </source>
</evidence>
<evidence type="ECO:0000256" key="7">
    <source>
        <dbReference type="ARBA" id="ARBA00023098"/>
    </source>
</evidence>
<evidence type="ECO:0000313" key="13">
    <source>
        <dbReference type="Proteomes" id="UP001378592"/>
    </source>
</evidence>
<feature type="transmembrane region" description="Helical" evidence="10">
    <location>
        <begin position="194"/>
        <end position="211"/>
    </location>
</feature>
<evidence type="ECO:0000256" key="3">
    <source>
        <dbReference type="ARBA" id="ARBA00022679"/>
    </source>
</evidence>
<keyword evidence="13" id="KW-1185">Reference proteome</keyword>
<comment type="caution">
    <text evidence="12">The sequence shown here is derived from an EMBL/GenBank/DDBJ whole genome shotgun (WGS) entry which is preliminary data.</text>
</comment>
<feature type="transmembrane region" description="Helical" evidence="10">
    <location>
        <begin position="105"/>
        <end position="122"/>
    </location>
</feature>
<keyword evidence="3 10" id="KW-0808">Transferase</keyword>
<reference evidence="12 13" key="1">
    <citation type="submission" date="2024-03" db="EMBL/GenBank/DDBJ databases">
        <title>The genome assembly and annotation of the cricket Gryllus longicercus Weissman &amp; Gray.</title>
        <authorList>
            <person name="Szrajer S."/>
            <person name="Gray D."/>
            <person name="Ylla G."/>
        </authorList>
    </citation>
    <scope>NUCLEOTIDE SEQUENCE [LARGE SCALE GENOMIC DNA]</scope>
    <source>
        <strain evidence="12">DAG 2021-001</strain>
        <tissue evidence="12">Whole body minus gut</tissue>
    </source>
</reference>
<comment type="catalytic activity">
    <reaction evidence="10">
        <text>a very-long-chain acyl-CoA + malonyl-CoA + H(+) = a very-long-chain 3-oxoacyl-CoA + CO2 + CoA</text>
        <dbReference type="Rhea" id="RHEA:32727"/>
        <dbReference type="ChEBI" id="CHEBI:15378"/>
        <dbReference type="ChEBI" id="CHEBI:16526"/>
        <dbReference type="ChEBI" id="CHEBI:57287"/>
        <dbReference type="ChEBI" id="CHEBI:57384"/>
        <dbReference type="ChEBI" id="CHEBI:90725"/>
        <dbReference type="ChEBI" id="CHEBI:90736"/>
        <dbReference type="EC" id="2.3.1.199"/>
    </reaction>
</comment>
<evidence type="ECO:0000256" key="9">
    <source>
        <dbReference type="ARBA" id="ARBA00023160"/>
    </source>
</evidence>
<evidence type="ECO:0000256" key="4">
    <source>
        <dbReference type="ARBA" id="ARBA00022692"/>
    </source>
</evidence>
<keyword evidence="9 10" id="KW-0275">Fatty acid biosynthesis</keyword>
<dbReference type="GO" id="GO:0034626">
    <property type="term" value="P:fatty acid elongation, polyunsaturated fatty acid"/>
    <property type="evidence" value="ECO:0007669"/>
    <property type="project" value="TreeGrafter"/>
</dbReference>
<feature type="region of interest" description="Disordered" evidence="11">
    <location>
        <begin position="19"/>
        <end position="50"/>
    </location>
</feature>
<comment type="subcellular location">
    <subcellularLocation>
        <location evidence="1">Membrane</location>
        <topology evidence="1">Multi-pass membrane protein</topology>
    </subcellularLocation>
</comment>
<gene>
    <name evidence="12" type="ORF">R5R35_003018</name>
</gene>
<name>A0AAN9Z8H0_9ORTH</name>
<sequence length="345" mass="39605">MINSPIRLYLNNKNDEGCRKQSLTWRPPGESQGRRREAEGAGRAGSEEDARAACSGSGAASVWDCTSQGSTASAGKMAAIWNALHKAYLLINYEWADPRVQSLPLMTRPFTVLGLVVAYALFADRLGPWIMRDRKPFELKTTLIVYNALQIIANIYIFYKFGSQFWFTTYSWRCEPIDTSNSPSALEMIRLVNLYFWLKITDLLDTIFFVLRKKNNQISFLHLYHHSNMVFLSWGGVKYFPGGHGTFLGLINTFVHTCMYTYYLIAVIYPHNIWWKKYVTQLQLVQHTMVGLHLAQLFVSNPCNFPMLGPMLLMPQIIFLILLFSHFYQRTYCRKAAQDSKAKAS</sequence>
<dbReference type="GO" id="GO:0005789">
    <property type="term" value="C:endoplasmic reticulum membrane"/>
    <property type="evidence" value="ECO:0007669"/>
    <property type="project" value="TreeGrafter"/>
</dbReference>
<dbReference type="GO" id="GO:0034625">
    <property type="term" value="P:fatty acid elongation, monounsaturated fatty acid"/>
    <property type="evidence" value="ECO:0007669"/>
    <property type="project" value="TreeGrafter"/>
</dbReference>
<evidence type="ECO:0000256" key="8">
    <source>
        <dbReference type="ARBA" id="ARBA00023136"/>
    </source>
</evidence>
<protein>
    <recommendedName>
        <fullName evidence="10">Elongation of very long chain fatty acids protein</fullName>
        <ecNumber evidence="10">2.3.1.199</ecNumber>
    </recommendedName>
    <alternativeName>
        <fullName evidence="10">Very-long-chain 3-oxoacyl-CoA synthase</fullName>
    </alternativeName>
</protein>
<dbReference type="Pfam" id="PF01151">
    <property type="entry name" value="ELO"/>
    <property type="match status" value="1"/>
</dbReference>
<feature type="transmembrane region" description="Helical" evidence="10">
    <location>
        <begin position="305"/>
        <end position="325"/>
    </location>
</feature>
<keyword evidence="5 10" id="KW-0276">Fatty acid metabolism</keyword>
<dbReference type="GO" id="GO:0019367">
    <property type="term" value="P:fatty acid elongation, saturated fatty acid"/>
    <property type="evidence" value="ECO:0007669"/>
    <property type="project" value="TreeGrafter"/>
</dbReference>
<dbReference type="EMBL" id="JAZDUA010000099">
    <property type="protein sequence ID" value="KAK7868141.1"/>
    <property type="molecule type" value="Genomic_DNA"/>
</dbReference>
<feature type="transmembrane region" description="Helical" evidence="10">
    <location>
        <begin position="143"/>
        <end position="162"/>
    </location>
</feature>
<proteinExistence type="inferred from homology"/>
<feature type="transmembrane region" description="Helical" evidence="10">
    <location>
        <begin position="247"/>
        <end position="269"/>
    </location>
</feature>
<keyword evidence="2 10" id="KW-0444">Lipid biosynthesis</keyword>
<evidence type="ECO:0000256" key="1">
    <source>
        <dbReference type="ARBA" id="ARBA00004141"/>
    </source>
</evidence>
<keyword evidence="6 10" id="KW-1133">Transmembrane helix</keyword>
<dbReference type="PANTHER" id="PTHR11157">
    <property type="entry name" value="FATTY ACID ACYL TRANSFERASE-RELATED"/>
    <property type="match status" value="1"/>
</dbReference>
<evidence type="ECO:0000313" key="12">
    <source>
        <dbReference type="EMBL" id="KAK7868141.1"/>
    </source>
</evidence>
<evidence type="ECO:0000256" key="2">
    <source>
        <dbReference type="ARBA" id="ARBA00022516"/>
    </source>
</evidence>
<organism evidence="12 13">
    <name type="scientific">Gryllus longicercus</name>
    <dbReference type="NCBI Taxonomy" id="2509291"/>
    <lineage>
        <taxon>Eukaryota</taxon>
        <taxon>Metazoa</taxon>
        <taxon>Ecdysozoa</taxon>
        <taxon>Arthropoda</taxon>
        <taxon>Hexapoda</taxon>
        <taxon>Insecta</taxon>
        <taxon>Pterygota</taxon>
        <taxon>Neoptera</taxon>
        <taxon>Polyneoptera</taxon>
        <taxon>Orthoptera</taxon>
        <taxon>Ensifera</taxon>
        <taxon>Gryllidea</taxon>
        <taxon>Grylloidea</taxon>
        <taxon>Gryllidae</taxon>
        <taxon>Gryllinae</taxon>
        <taxon>Gryllus</taxon>
    </lineage>
</organism>
<accession>A0AAN9Z8H0</accession>
<dbReference type="EC" id="2.3.1.199" evidence="10"/>
<feature type="compositionally biased region" description="Basic and acidic residues" evidence="11">
    <location>
        <begin position="32"/>
        <end position="50"/>
    </location>
</feature>
<dbReference type="AlphaFoldDB" id="A0AAN9Z8H0"/>
<comment type="similarity">
    <text evidence="10">Belongs to the ELO family.</text>
</comment>
<dbReference type="GO" id="GO:0009922">
    <property type="term" value="F:fatty acid elongase activity"/>
    <property type="evidence" value="ECO:0007669"/>
    <property type="project" value="UniProtKB-EC"/>
</dbReference>
<evidence type="ECO:0000256" key="10">
    <source>
        <dbReference type="RuleBase" id="RU361115"/>
    </source>
</evidence>
<keyword evidence="7 10" id="KW-0443">Lipid metabolism</keyword>
<evidence type="ECO:0000256" key="11">
    <source>
        <dbReference type="SAM" id="MobiDB-lite"/>
    </source>
</evidence>
<dbReference type="InterPro" id="IPR002076">
    <property type="entry name" value="ELO_fam"/>
</dbReference>
<dbReference type="PANTHER" id="PTHR11157:SF69">
    <property type="entry name" value="ELONGATION OF VERY LONG CHAIN FATTY ACIDS PROTEIN 7"/>
    <property type="match status" value="1"/>
</dbReference>
<dbReference type="GO" id="GO:0030148">
    <property type="term" value="P:sphingolipid biosynthetic process"/>
    <property type="evidence" value="ECO:0007669"/>
    <property type="project" value="TreeGrafter"/>
</dbReference>